<evidence type="ECO:0000313" key="3">
    <source>
        <dbReference type="Proteomes" id="UP000245884"/>
    </source>
</evidence>
<dbReference type="AlphaFoldDB" id="A0A316US13"/>
<accession>A0A316US13</accession>
<name>A0A316US13_9BASI</name>
<dbReference type="EMBL" id="KZ819670">
    <property type="protein sequence ID" value="PWN26663.1"/>
    <property type="molecule type" value="Genomic_DNA"/>
</dbReference>
<dbReference type="OrthoDB" id="2148716at2759"/>
<feature type="domain" description="SnoaL-like" evidence="1">
    <location>
        <begin position="14"/>
        <end position="138"/>
    </location>
</feature>
<proteinExistence type="predicted"/>
<sequence length="138" mass="14885">MSTTNFYPHSLPGLTDREAVIDAVIRACHAIDVRDKALWDSAWSTTRSSEVSMPITGRETIKGKEAIDALFGIASRLDTHHMTSSIRAWIHEGGETASLTAAATNQHYPAGEGIKGGTERAFIAGSRYEVALVREEGG</sequence>
<dbReference type="STRING" id="1569628.A0A316US13"/>
<dbReference type="Proteomes" id="UP000245884">
    <property type="component" value="Unassembled WGS sequence"/>
</dbReference>
<protein>
    <recommendedName>
        <fullName evidence="1">SnoaL-like domain-containing protein</fullName>
    </recommendedName>
</protein>
<dbReference type="Pfam" id="PF13577">
    <property type="entry name" value="SnoaL_4"/>
    <property type="match status" value="1"/>
</dbReference>
<gene>
    <name evidence="2" type="ORF">BDZ90DRAFT_260927</name>
</gene>
<organism evidence="2 3">
    <name type="scientific">Jaminaea rosea</name>
    <dbReference type="NCBI Taxonomy" id="1569628"/>
    <lineage>
        <taxon>Eukaryota</taxon>
        <taxon>Fungi</taxon>
        <taxon>Dikarya</taxon>
        <taxon>Basidiomycota</taxon>
        <taxon>Ustilaginomycotina</taxon>
        <taxon>Exobasidiomycetes</taxon>
        <taxon>Microstromatales</taxon>
        <taxon>Microstromatales incertae sedis</taxon>
        <taxon>Jaminaea</taxon>
    </lineage>
</organism>
<reference evidence="2 3" key="1">
    <citation type="journal article" date="2018" name="Mol. Biol. Evol.">
        <title>Broad Genomic Sampling Reveals a Smut Pathogenic Ancestry of the Fungal Clade Ustilaginomycotina.</title>
        <authorList>
            <person name="Kijpornyongpan T."/>
            <person name="Mondo S.J."/>
            <person name="Barry K."/>
            <person name="Sandor L."/>
            <person name="Lee J."/>
            <person name="Lipzen A."/>
            <person name="Pangilinan J."/>
            <person name="LaButti K."/>
            <person name="Hainaut M."/>
            <person name="Henrissat B."/>
            <person name="Grigoriev I.V."/>
            <person name="Spatafora J.W."/>
            <person name="Aime M.C."/>
        </authorList>
    </citation>
    <scope>NUCLEOTIDE SEQUENCE [LARGE SCALE GENOMIC DNA]</scope>
    <source>
        <strain evidence="2 3">MCA 5214</strain>
    </source>
</reference>
<dbReference type="RefSeq" id="XP_025361275.1">
    <property type="nucleotide sequence ID" value="XM_025508318.1"/>
</dbReference>
<dbReference type="InterPro" id="IPR037401">
    <property type="entry name" value="SnoaL-like"/>
</dbReference>
<evidence type="ECO:0000259" key="1">
    <source>
        <dbReference type="Pfam" id="PF13577"/>
    </source>
</evidence>
<dbReference type="Gene3D" id="3.10.450.50">
    <property type="match status" value="1"/>
</dbReference>
<evidence type="ECO:0000313" key="2">
    <source>
        <dbReference type="EMBL" id="PWN26663.1"/>
    </source>
</evidence>
<dbReference type="InterPro" id="IPR032710">
    <property type="entry name" value="NTF2-like_dom_sf"/>
</dbReference>
<dbReference type="GeneID" id="37030141"/>
<dbReference type="SUPFAM" id="SSF54427">
    <property type="entry name" value="NTF2-like"/>
    <property type="match status" value="1"/>
</dbReference>
<keyword evidence="3" id="KW-1185">Reference proteome</keyword>